<dbReference type="InterPro" id="IPR005139">
    <property type="entry name" value="PCRF"/>
</dbReference>
<evidence type="ECO:0000256" key="3">
    <source>
        <dbReference type="ARBA" id="ARBA00022917"/>
    </source>
</evidence>
<comment type="similarity">
    <text evidence="1">Belongs to the prokaryotic/mitochondrial release factor family.</text>
</comment>
<dbReference type="Pfam" id="PF03462">
    <property type="entry name" value="PCRF"/>
    <property type="match status" value="1"/>
</dbReference>
<feature type="coiled-coil region" evidence="5">
    <location>
        <begin position="330"/>
        <end position="357"/>
    </location>
</feature>
<evidence type="ECO:0000313" key="8">
    <source>
        <dbReference type="Proteomes" id="UP000001997"/>
    </source>
</evidence>
<dbReference type="Proteomes" id="UP000001997">
    <property type="component" value="Unassembled WGS sequence"/>
</dbReference>
<evidence type="ECO:0000313" key="7">
    <source>
        <dbReference type="EMBL" id="EDK40443.2"/>
    </source>
</evidence>
<keyword evidence="8" id="KW-1185">Reference proteome</keyword>
<dbReference type="Gene3D" id="3.30.70.1660">
    <property type="match status" value="1"/>
</dbReference>
<dbReference type="KEGG" id="pgu:PGUG_04541"/>
<dbReference type="PANTHER" id="PTHR43804">
    <property type="entry name" value="LD18447P"/>
    <property type="match status" value="1"/>
</dbReference>
<gene>
    <name evidence="7" type="ORF">PGUG_04541</name>
</gene>
<dbReference type="Gene3D" id="6.10.140.1950">
    <property type="match status" value="1"/>
</dbReference>
<dbReference type="PROSITE" id="PS00745">
    <property type="entry name" value="RF_PROK_I"/>
    <property type="match status" value="1"/>
</dbReference>
<feature type="domain" description="Prokaryotic-type class I peptide chain release factors" evidence="6">
    <location>
        <begin position="287"/>
        <end position="303"/>
    </location>
</feature>
<evidence type="ECO:0000256" key="4">
    <source>
        <dbReference type="ARBA" id="ARBA00067174"/>
    </source>
</evidence>
<proteinExistence type="inferred from homology"/>
<dbReference type="GeneID" id="5125742"/>
<dbReference type="PANTHER" id="PTHR43804:SF7">
    <property type="entry name" value="LD18447P"/>
    <property type="match status" value="1"/>
</dbReference>
<evidence type="ECO:0000256" key="5">
    <source>
        <dbReference type="SAM" id="Coils"/>
    </source>
</evidence>
<sequence>MLRLVGPGSRNKTFTTLVSIRLCPYAIGGARNHIRAFNSSKVNCNSEDVNIDVPELHPLLLKRAVAMGKEYSVLEEAITKGNFDQETNVRYSNLSVILDNYHRYVQDMENVAALKEMIAEETDPEMQQEAIKELQHLVPNVQRSVKVLQARLLPPVSHSDKATILELRPGVGGSEAALFCGDLVNMYINFANNKKWKWTKISEGLTNSGSLNEVIMSIDVPGSYNLLRHESGVHRVQRIPATETKGRIHTSTAAVVVLPKISEGTESSLKDDERQFAPGEVRIDTMRAGGKGGQHVNTTDSAVRLTHIPTGIQVQQQDERSQPKNKAKAFSILRARLAALERDKEIAEQRKLRTDQVTTTDRSDKIRTYNFPQNRVTDHRCGFSLHDIDGCMQGYKLEEIIEHVEEKELEDRLEALISEGR</sequence>
<name>A5DMP0_PICGU</name>
<dbReference type="HOGENOM" id="CLU_036856_0_4_1"/>
<keyword evidence="3" id="KW-0648">Protein biosynthesis</keyword>
<accession>A5DMP0</accession>
<dbReference type="eggNOG" id="KOG2726">
    <property type="taxonomic scope" value="Eukaryota"/>
</dbReference>
<reference evidence="7 8" key="1">
    <citation type="journal article" date="2009" name="Nature">
        <title>Evolution of pathogenicity and sexual reproduction in eight Candida genomes.</title>
        <authorList>
            <person name="Butler G."/>
            <person name="Rasmussen M.D."/>
            <person name="Lin M.F."/>
            <person name="Santos M.A."/>
            <person name="Sakthikumar S."/>
            <person name="Munro C.A."/>
            <person name="Rheinbay E."/>
            <person name="Grabherr M."/>
            <person name="Forche A."/>
            <person name="Reedy J.L."/>
            <person name="Agrafioti I."/>
            <person name="Arnaud M.B."/>
            <person name="Bates S."/>
            <person name="Brown A.J."/>
            <person name="Brunke S."/>
            <person name="Costanzo M.C."/>
            <person name="Fitzpatrick D.A."/>
            <person name="de Groot P.W."/>
            <person name="Harris D."/>
            <person name="Hoyer L.L."/>
            <person name="Hube B."/>
            <person name="Klis F.M."/>
            <person name="Kodira C."/>
            <person name="Lennard N."/>
            <person name="Logue M.E."/>
            <person name="Martin R."/>
            <person name="Neiman A.M."/>
            <person name="Nikolaou E."/>
            <person name="Quail M.A."/>
            <person name="Quinn J."/>
            <person name="Santos M.C."/>
            <person name="Schmitzberger F.F."/>
            <person name="Sherlock G."/>
            <person name="Shah P."/>
            <person name="Silverstein K.A."/>
            <person name="Skrzypek M.S."/>
            <person name="Soll D."/>
            <person name="Staggs R."/>
            <person name="Stansfield I."/>
            <person name="Stumpf M.P."/>
            <person name="Sudbery P.E."/>
            <person name="Srikantha T."/>
            <person name="Zeng Q."/>
            <person name="Berman J."/>
            <person name="Berriman M."/>
            <person name="Heitman J."/>
            <person name="Gow N.A."/>
            <person name="Lorenz M.C."/>
            <person name="Birren B.W."/>
            <person name="Kellis M."/>
            <person name="Cuomo C.A."/>
        </authorList>
    </citation>
    <scope>NUCLEOTIDE SEQUENCE [LARGE SCALE GENOMIC DNA]</scope>
    <source>
        <strain evidence="8">ATCC 6260 / CBS 566 / DSM 6381 / JCM 1539 / NBRC 10279 / NRRL Y-324</strain>
    </source>
</reference>
<dbReference type="Gene3D" id="3.30.160.20">
    <property type="match status" value="1"/>
</dbReference>
<dbReference type="SUPFAM" id="SSF75620">
    <property type="entry name" value="Release factor"/>
    <property type="match status" value="1"/>
</dbReference>
<dbReference type="VEuPathDB" id="FungiDB:PGUG_04541"/>
<dbReference type="Pfam" id="PF00472">
    <property type="entry name" value="RF-1"/>
    <property type="match status" value="1"/>
</dbReference>
<keyword evidence="2" id="KW-0488">Methylation</keyword>
<dbReference type="EMBL" id="CH408159">
    <property type="protein sequence ID" value="EDK40443.2"/>
    <property type="molecule type" value="Genomic_DNA"/>
</dbReference>
<dbReference type="GO" id="GO:0005743">
    <property type="term" value="C:mitochondrial inner membrane"/>
    <property type="evidence" value="ECO:0007669"/>
    <property type="project" value="EnsemblFungi"/>
</dbReference>
<organism evidence="7 8">
    <name type="scientific">Meyerozyma guilliermondii (strain ATCC 6260 / CBS 566 / DSM 6381 / JCM 1539 / NBRC 10279 / NRRL Y-324)</name>
    <name type="common">Yeast</name>
    <name type="synonym">Candida guilliermondii</name>
    <dbReference type="NCBI Taxonomy" id="294746"/>
    <lineage>
        <taxon>Eukaryota</taxon>
        <taxon>Fungi</taxon>
        <taxon>Dikarya</taxon>
        <taxon>Ascomycota</taxon>
        <taxon>Saccharomycotina</taxon>
        <taxon>Pichiomycetes</taxon>
        <taxon>Debaryomycetaceae</taxon>
        <taxon>Meyerozyma</taxon>
    </lineage>
</organism>
<dbReference type="STRING" id="294746.A5DMP0"/>
<dbReference type="InterPro" id="IPR045853">
    <property type="entry name" value="Pep_chain_release_fac_I_sf"/>
</dbReference>
<evidence type="ECO:0000256" key="2">
    <source>
        <dbReference type="ARBA" id="ARBA00022481"/>
    </source>
</evidence>
<dbReference type="OMA" id="DHRVGFK"/>
<dbReference type="GO" id="GO:0003747">
    <property type="term" value="F:translation release factor activity"/>
    <property type="evidence" value="ECO:0007669"/>
    <property type="project" value="EnsemblFungi"/>
</dbReference>
<dbReference type="SMART" id="SM00937">
    <property type="entry name" value="PCRF"/>
    <property type="match status" value="1"/>
</dbReference>
<dbReference type="InterPro" id="IPR050057">
    <property type="entry name" value="Prokaryotic/Mito_RF"/>
</dbReference>
<dbReference type="FunFam" id="3.30.160.20:FF:000004">
    <property type="entry name" value="Peptide chain release factor 1"/>
    <property type="match status" value="1"/>
</dbReference>
<keyword evidence="5" id="KW-0175">Coiled coil</keyword>
<evidence type="ECO:0000259" key="6">
    <source>
        <dbReference type="PROSITE" id="PS00745"/>
    </source>
</evidence>
<dbReference type="GO" id="GO:0070126">
    <property type="term" value="P:mitochondrial translational termination"/>
    <property type="evidence" value="ECO:0007669"/>
    <property type="project" value="EnsemblFungi"/>
</dbReference>
<dbReference type="AlphaFoldDB" id="A5DMP0"/>
<dbReference type="OrthoDB" id="2019491at2759"/>
<dbReference type="FunCoup" id="A5DMP0">
    <property type="interactions" value="711"/>
</dbReference>
<dbReference type="RefSeq" id="XP_001483812.2">
    <property type="nucleotide sequence ID" value="XM_001483762.1"/>
</dbReference>
<protein>
    <recommendedName>
        <fullName evidence="4">Peptide chain release factor 1, mitochondrial</fullName>
    </recommendedName>
</protein>
<dbReference type="InterPro" id="IPR000352">
    <property type="entry name" value="Pep_chain_release_fac_I"/>
</dbReference>
<dbReference type="InParanoid" id="A5DMP0"/>
<evidence type="ECO:0000256" key="1">
    <source>
        <dbReference type="ARBA" id="ARBA00010835"/>
    </source>
</evidence>